<feature type="region of interest" description="Disordered" evidence="3">
    <location>
        <begin position="160"/>
        <end position="182"/>
    </location>
</feature>
<reference evidence="5 6" key="1">
    <citation type="submission" date="2020-08" db="EMBL/GenBank/DDBJ databases">
        <title>Genomic Encyclopedia of Type Strains, Phase III (KMG-III): the genomes of soil and plant-associated and newly described type strains.</title>
        <authorList>
            <person name="Whitman W."/>
        </authorList>
    </citation>
    <scope>NUCLEOTIDE SEQUENCE [LARGE SCALE GENOMIC DNA]</scope>
    <source>
        <strain evidence="5 6">CECT 3302</strain>
    </source>
</reference>
<evidence type="ECO:0000256" key="3">
    <source>
        <dbReference type="SAM" id="MobiDB-lite"/>
    </source>
</evidence>
<feature type="signal peptide" evidence="4">
    <location>
        <begin position="1"/>
        <end position="30"/>
    </location>
</feature>
<proteinExistence type="predicted"/>
<dbReference type="InterPro" id="IPR050557">
    <property type="entry name" value="RTX_toxin/Mannuronan_C5-epim"/>
</dbReference>
<dbReference type="SUPFAM" id="SSF51120">
    <property type="entry name" value="beta-Roll"/>
    <property type="match status" value="1"/>
</dbReference>
<evidence type="ECO:0000256" key="4">
    <source>
        <dbReference type="SAM" id="SignalP"/>
    </source>
</evidence>
<dbReference type="InterPro" id="IPR001343">
    <property type="entry name" value="Hemolysn_Ca-bd"/>
</dbReference>
<dbReference type="Proteomes" id="UP000577707">
    <property type="component" value="Unassembled WGS sequence"/>
</dbReference>
<evidence type="ECO:0000256" key="2">
    <source>
        <dbReference type="ARBA" id="ARBA00022525"/>
    </source>
</evidence>
<dbReference type="Gene3D" id="2.150.10.10">
    <property type="entry name" value="Serralysin-like metalloprotease, C-terminal"/>
    <property type="match status" value="3"/>
</dbReference>
<evidence type="ECO:0000313" key="5">
    <source>
        <dbReference type="EMBL" id="MBB3090569.1"/>
    </source>
</evidence>
<gene>
    <name evidence="5" type="ORF">FHS12_003527</name>
</gene>
<dbReference type="InterPro" id="IPR018511">
    <property type="entry name" value="Hemolysin-typ_Ca-bd_CS"/>
</dbReference>
<dbReference type="GO" id="GO:0005509">
    <property type="term" value="F:calcium ion binding"/>
    <property type="evidence" value="ECO:0007669"/>
    <property type="project" value="InterPro"/>
</dbReference>
<comment type="caution">
    <text evidence="5">The sequence shown here is derived from an EMBL/GenBank/DDBJ whole genome shotgun (WGS) entry which is preliminary data.</text>
</comment>
<dbReference type="InterPro" id="IPR011049">
    <property type="entry name" value="Serralysin-like_metalloprot_C"/>
</dbReference>
<dbReference type="AlphaFoldDB" id="A0A7W5A7C1"/>
<comment type="subcellular location">
    <subcellularLocation>
        <location evidence="1">Secreted</location>
    </subcellularLocation>
</comment>
<keyword evidence="2" id="KW-0964">Secreted</keyword>
<dbReference type="PROSITE" id="PS00330">
    <property type="entry name" value="HEMOLYSIN_CALCIUM"/>
    <property type="match status" value="2"/>
</dbReference>
<keyword evidence="4" id="KW-0732">Signal</keyword>
<feature type="compositionally biased region" description="Low complexity" evidence="3">
    <location>
        <begin position="173"/>
        <end position="182"/>
    </location>
</feature>
<dbReference type="PANTHER" id="PTHR38340">
    <property type="entry name" value="S-LAYER PROTEIN"/>
    <property type="match status" value="1"/>
</dbReference>
<protein>
    <recommendedName>
        <fullName evidence="7">Calcium-binding protein</fullName>
    </recommendedName>
</protein>
<dbReference type="GO" id="GO:0005576">
    <property type="term" value="C:extracellular region"/>
    <property type="evidence" value="ECO:0007669"/>
    <property type="project" value="UniProtKB-SubCell"/>
</dbReference>
<evidence type="ECO:0000256" key="1">
    <source>
        <dbReference type="ARBA" id="ARBA00004613"/>
    </source>
</evidence>
<dbReference type="RefSeq" id="WP_183547593.1">
    <property type="nucleotide sequence ID" value="NZ_BMQT01000005.1"/>
</dbReference>
<dbReference type="PANTHER" id="PTHR38340:SF1">
    <property type="entry name" value="S-LAYER PROTEIN"/>
    <property type="match status" value="1"/>
</dbReference>
<sequence length="528" mass="54308">MVLLTGRTLLAGIVAMAASATVLVAAPASAATTSTGVRCTIVGTPGGDVLRGTSRRDVICGRGGSDIIYGKGGNDLIDAGSGGDHVYASYGADRVIAGAGEDWVHGGGGPDSLNGGTGQDNIWGEDGADVISGGDHFDVISGGPGADRIYGGAAGDNISGGTNGDTISGGTGSDSISGGDGNDVVYGGDGNDRLSGNYGDDQLHGNNHLDTVSGGPGQDRLWGESGVDTLNGGDGNDKLSGGSGVDEVHGNAGTNTCYYDIYDYLYGCFRDRSAPVVVGASLSPTAIDSDSGDTKVRVRVHVKDDLRVSQVQGWVSGLADDNPAQLYTNFMPMVSGGVRDGWWQGYVTVPRWTPGGKLSLEAIATDTSGRTTDKFDVASIQVTSTNPDTAPPVVKLKSLSATSVDVRTGAKTIKAVLSVTDRIGVTKMNGLRSLTVCFGRTMDGDFICGAEPVRTAGTIYSGEWTVSLTVPKGTPTGVYDLQITADDRILVSEDYYGPHLYQEWVDTYPSSVQPAQELSNATFKVTGS</sequence>
<feature type="chain" id="PRO_5031545676" description="Calcium-binding protein" evidence="4">
    <location>
        <begin position="31"/>
        <end position="528"/>
    </location>
</feature>
<dbReference type="PRINTS" id="PR00313">
    <property type="entry name" value="CABNDNGRPT"/>
</dbReference>
<evidence type="ECO:0000313" key="6">
    <source>
        <dbReference type="Proteomes" id="UP000577707"/>
    </source>
</evidence>
<dbReference type="Pfam" id="PF00353">
    <property type="entry name" value="HemolysinCabind"/>
    <property type="match status" value="4"/>
</dbReference>
<organism evidence="5 6">
    <name type="scientific">Nocardioides albus</name>
    <dbReference type="NCBI Taxonomy" id="1841"/>
    <lineage>
        <taxon>Bacteria</taxon>
        <taxon>Bacillati</taxon>
        <taxon>Actinomycetota</taxon>
        <taxon>Actinomycetes</taxon>
        <taxon>Propionibacteriales</taxon>
        <taxon>Nocardioidaceae</taxon>
        <taxon>Nocardioides</taxon>
    </lineage>
</organism>
<keyword evidence="6" id="KW-1185">Reference proteome</keyword>
<evidence type="ECO:0008006" key="7">
    <source>
        <dbReference type="Google" id="ProtNLM"/>
    </source>
</evidence>
<accession>A0A7W5A7C1</accession>
<name>A0A7W5A7C1_9ACTN</name>
<feature type="compositionally biased region" description="Gly residues" evidence="3">
    <location>
        <begin position="161"/>
        <end position="172"/>
    </location>
</feature>
<dbReference type="EMBL" id="JACHXG010000007">
    <property type="protein sequence ID" value="MBB3090569.1"/>
    <property type="molecule type" value="Genomic_DNA"/>
</dbReference>